<dbReference type="EMBL" id="AP022599">
    <property type="protein sequence ID" value="BBY81215.1"/>
    <property type="molecule type" value="Genomic_DNA"/>
</dbReference>
<evidence type="ECO:0000256" key="8">
    <source>
        <dbReference type="RuleBase" id="RU368020"/>
    </source>
</evidence>
<accession>A0A7I7UIS3</accession>
<dbReference type="PANTHER" id="PTHR36923:SF3">
    <property type="entry name" value="FERREDOXIN"/>
    <property type="match status" value="1"/>
</dbReference>
<evidence type="ECO:0000256" key="7">
    <source>
        <dbReference type="ARBA" id="ARBA00023291"/>
    </source>
</evidence>
<evidence type="ECO:0000256" key="2">
    <source>
        <dbReference type="ARBA" id="ARBA00022448"/>
    </source>
</evidence>
<dbReference type="Pfam" id="PF13459">
    <property type="entry name" value="Fer4_15"/>
    <property type="match status" value="1"/>
</dbReference>
<evidence type="ECO:0000313" key="11">
    <source>
        <dbReference type="Proteomes" id="UP000467252"/>
    </source>
</evidence>
<evidence type="ECO:0000256" key="6">
    <source>
        <dbReference type="ARBA" id="ARBA00023014"/>
    </source>
</evidence>
<comment type="function">
    <text evidence="8">Ferredoxins are iron-sulfur proteins that transfer electrons in a wide variety of metabolic reactions.</text>
</comment>
<keyword evidence="3 8" id="KW-0479">Metal-binding</keyword>
<dbReference type="Gene3D" id="3.30.70.20">
    <property type="match status" value="1"/>
</dbReference>
<keyword evidence="11" id="KW-1185">Reference proteome</keyword>
<comment type="cofactor">
    <cofactor evidence="1">
        <name>[3Fe-4S] cluster</name>
        <dbReference type="ChEBI" id="CHEBI:21137"/>
    </cofactor>
</comment>
<sequence length="63" mass="6805">MKVRVDRTKCQGIGMCEMTAPTVFEVGEDGVSVVINENPPESDRDLVEKAVANCPTGALYFAD</sequence>
<evidence type="ECO:0000259" key="9">
    <source>
        <dbReference type="PROSITE" id="PS51379"/>
    </source>
</evidence>
<dbReference type="Proteomes" id="UP000467252">
    <property type="component" value="Chromosome"/>
</dbReference>
<reference evidence="10 11" key="1">
    <citation type="journal article" date="2019" name="Emerg. Microbes Infect.">
        <title>Comprehensive subspecies identification of 175 nontuberculous mycobacteria species based on 7547 genomic profiles.</title>
        <authorList>
            <person name="Matsumoto Y."/>
            <person name="Kinjo T."/>
            <person name="Motooka D."/>
            <person name="Nabeya D."/>
            <person name="Jung N."/>
            <person name="Uechi K."/>
            <person name="Horii T."/>
            <person name="Iida T."/>
            <person name="Fujita J."/>
            <person name="Nakamura S."/>
        </authorList>
    </citation>
    <scope>NUCLEOTIDE SEQUENCE [LARGE SCALE GENOMIC DNA]</scope>
    <source>
        <strain evidence="10 11">JCM 6370</strain>
    </source>
</reference>
<dbReference type="PROSITE" id="PS51379">
    <property type="entry name" value="4FE4S_FER_2"/>
    <property type="match status" value="1"/>
</dbReference>
<name>A0A7I7UIS3_MYCPV</name>
<gene>
    <name evidence="10" type="primary">fdx</name>
    <name evidence="10" type="ORF">MPUL_23730</name>
</gene>
<dbReference type="AlphaFoldDB" id="A0A7I7UIS3"/>
<evidence type="ECO:0000256" key="5">
    <source>
        <dbReference type="ARBA" id="ARBA00023004"/>
    </source>
</evidence>
<dbReference type="InterPro" id="IPR001080">
    <property type="entry name" value="3Fe4S_ferredoxin"/>
</dbReference>
<evidence type="ECO:0000256" key="1">
    <source>
        <dbReference type="ARBA" id="ARBA00001927"/>
    </source>
</evidence>
<dbReference type="PANTHER" id="PTHR36923">
    <property type="entry name" value="FERREDOXIN"/>
    <property type="match status" value="1"/>
</dbReference>
<evidence type="ECO:0000256" key="4">
    <source>
        <dbReference type="ARBA" id="ARBA00022982"/>
    </source>
</evidence>
<keyword evidence="2 8" id="KW-0813">Transport</keyword>
<keyword evidence="4 8" id="KW-0249">Electron transport</keyword>
<dbReference type="GO" id="GO:0009055">
    <property type="term" value="F:electron transfer activity"/>
    <property type="evidence" value="ECO:0007669"/>
    <property type="project" value="UniProtKB-UniRule"/>
</dbReference>
<feature type="domain" description="4Fe-4S ferredoxin-type" evidence="9">
    <location>
        <begin position="1"/>
        <end position="29"/>
    </location>
</feature>
<proteinExistence type="predicted"/>
<protein>
    <recommendedName>
        <fullName evidence="8">Ferredoxin</fullName>
    </recommendedName>
</protein>
<evidence type="ECO:0000256" key="3">
    <source>
        <dbReference type="ARBA" id="ARBA00022723"/>
    </source>
</evidence>
<dbReference type="PRINTS" id="PR00352">
    <property type="entry name" value="3FE4SFRDOXIN"/>
</dbReference>
<keyword evidence="7" id="KW-0003">3Fe-4S</keyword>
<evidence type="ECO:0000313" key="10">
    <source>
        <dbReference type="EMBL" id="BBY81215.1"/>
    </source>
</evidence>
<keyword evidence="6 8" id="KW-0411">Iron-sulfur</keyword>
<dbReference type="SUPFAM" id="SSF54862">
    <property type="entry name" value="4Fe-4S ferredoxins"/>
    <property type="match status" value="1"/>
</dbReference>
<dbReference type="InterPro" id="IPR017896">
    <property type="entry name" value="4Fe4S_Fe-S-bd"/>
</dbReference>
<keyword evidence="5 8" id="KW-0408">Iron</keyword>
<dbReference type="GO" id="GO:0005506">
    <property type="term" value="F:iron ion binding"/>
    <property type="evidence" value="ECO:0007669"/>
    <property type="project" value="UniProtKB-UniRule"/>
</dbReference>
<dbReference type="InterPro" id="IPR051269">
    <property type="entry name" value="Fe-S_cluster_ET"/>
</dbReference>
<dbReference type="RefSeq" id="WP_163900457.1">
    <property type="nucleotide sequence ID" value="NZ_AP022599.1"/>
</dbReference>
<organism evidence="10 11">
    <name type="scientific">Mycolicibacterium pulveris</name>
    <name type="common">Mycobacterium pulveris</name>
    <dbReference type="NCBI Taxonomy" id="36813"/>
    <lineage>
        <taxon>Bacteria</taxon>
        <taxon>Bacillati</taxon>
        <taxon>Actinomycetota</taxon>
        <taxon>Actinomycetes</taxon>
        <taxon>Mycobacteriales</taxon>
        <taxon>Mycobacteriaceae</taxon>
        <taxon>Mycolicibacterium</taxon>
    </lineage>
</organism>
<dbReference type="GO" id="GO:0051538">
    <property type="term" value="F:3 iron, 4 sulfur cluster binding"/>
    <property type="evidence" value="ECO:0007669"/>
    <property type="project" value="UniProtKB-KW"/>
</dbReference>